<evidence type="ECO:0000256" key="4">
    <source>
        <dbReference type="RuleBase" id="RU004106"/>
    </source>
</evidence>
<name>A0A1M6EIF0_9FIRM</name>
<dbReference type="InterPro" id="IPR043131">
    <property type="entry name" value="BCAT-like_N"/>
</dbReference>
<evidence type="ECO:0000256" key="5">
    <source>
        <dbReference type="RuleBase" id="RU004516"/>
    </source>
</evidence>
<dbReference type="GO" id="GO:0008652">
    <property type="term" value="P:amino acid biosynthetic process"/>
    <property type="evidence" value="ECO:0007669"/>
    <property type="project" value="UniProtKB-ARBA"/>
</dbReference>
<organism evidence="6 7">
    <name type="scientific">Desulfofundulus thermosubterraneus DSM 16057</name>
    <dbReference type="NCBI Taxonomy" id="1121432"/>
    <lineage>
        <taxon>Bacteria</taxon>
        <taxon>Bacillati</taxon>
        <taxon>Bacillota</taxon>
        <taxon>Clostridia</taxon>
        <taxon>Eubacteriales</taxon>
        <taxon>Peptococcaceae</taxon>
        <taxon>Desulfofundulus</taxon>
    </lineage>
</organism>
<dbReference type="STRING" id="1121432.SAMN02745219_01209"/>
<dbReference type="InterPro" id="IPR050571">
    <property type="entry name" value="Class-IV_PLP-Dep_Aminotrnsfr"/>
</dbReference>
<dbReference type="AlphaFoldDB" id="A0A1M6EIF0"/>
<evidence type="ECO:0000256" key="2">
    <source>
        <dbReference type="ARBA" id="ARBA00009320"/>
    </source>
</evidence>
<dbReference type="InterPro" id="IPR043132">
    <property type="entry name" value="BCAT-like_C"/>
</dbReference>
<keyword evidence="3 5" id="KW-0663">Pyridoxal phosphate</keyword>
<dbReference type="InterPro" id="IPR001544">
    <property type="entry name" value="Aminotrans_IV"/>
</dbReference>
<dbReference type="GO" id="GO:0046394">
    <property type="term" value="P:carboxylic acid biosynthetic process"/>
    <property type="evidence" value="ECO:0007669"/>
    <property type="project" value="UniProtKB-ARBA"/>
</dbReference>
<comment type="cofactor">
    <cofactor evidence="1 5">
        <name>pyridoxal 5'-phosphate</name>
        <dbReference type="ChEBI" id="CHEBI:597326"/>
    </cofactor>
</comment>
<dbReference type="FunFam" id="3.20.10.10:FF:000002">
    <property type="entry name" value="D-alanine aminotransferase"/>
    <property type="match status" value="1"/>
</dbReference>
<dbReference type="Proteomes" id="UP000184529">
    <property type="component" value="Unassembled WGS sequence"/>
</dbReference>
<dbReference type="GO" id="GO:0005829">
    <property type="term" value="C:cytosol"/>
    <property type="evidence" value="ECO:0007669"/>
    <property type="project" value="TreeGrafter"/>
</dbReference>
<dbReference type="Pfam" id="PF01063">
    <property type="entry name" value="Aminotran_4"/>
    <property type="match status" value="1"/>
</dbReference>
<evidence type="ECO:0000313" key="7">
    <source>
        <dbReference type="Proteomes" id="UP000184529"/>
    </source>
</evidence>
<proteinExistence type="inferred from homology"/>
<dbReference type="PANTHER" id="PTHR42743">
    <property type="entry name" value="AMINO-ACID AMINOTRANSFERASE"/>
    <property type="match status" value="1"/>
</dbReference>
<evidence type="ECO:0000256" key="3">
    <source>
        <dbReference type="ARBA" id="ARBA00022898"/>
    </source>
</evidence>
<dbReference type="CDD" id="cd00449">
    <property type="entry name" value="PLPDE_IV"/>
    <property type="match status" value="1"/>
</dbReference>
<gene>
    <name evidence="6" type="ORF">SAMN02745219_01209</name>
</gene>
<dbReference type="PANTHER" id="PTHR42743:SF11">
    <property type="entry name" value="AMINODEOXYCHORISMATE LYASE"/>
    <property type="match status" value="1"/>
</dbReference>
<keyword evidence="6" id="KW-0808">Transferase</keyword>
<dbReference type="GO" id="GO:0008483">
    <property type="term" value="F:transaminase activity"/>
    <property type="evidence" value="ECO:0007669"/>
    <property type="project" value="UniProtKB-KW"/>
</dbReference>
<keyword evidence="6" id="KW-0032">Aminotransferase</keyword>
<evidence type="ECO:0000313" key="6">
    <source>
        <dbReference type="EMBL" id="SHI85274.1"/>
    </source>
</evidence>
<dbReference type="PROSITE" id="PS00770">
    <property type="entry name" value="AA_TRANSFER_CLASS_4"/>
    <property type="match status" value="1"/>
</dbReference>
<dbReference type="OrthoDB" id="9805628at2"/>
<comment type="similarity">
    <text evidence="2 4">Belongs to the class-IV pyridoxal-phosphate-dependent aminotransferase family.</text>
</comment>
<dbReference type="InterPro" id="IPR036038">
    <property type="entry name" value="Aminotransferase-like"/>
</dbReference>
<reference evidence="7" key="1">
    <citation type="submission" date="2016-11" db="EMBL/GenBank/DDBJ databases">
        <authorList>
            <person name="Varghese N."/>
            <person name="Submissions S."/>
        </authorList>
    </citation>
    <scope>NUCLEOTIDE SEQUENCE [LARGE SCALE GENOMIC DNA]</scope>
    <source>
        <strain evidence="7">DSM 16057</strain>
    </source>
</reference>
<dbReference type="Gene3D" id="3.20.10.10">
    <property type="entry name" value="D-amino Acid Aminotransferase, subunit A, domain 2"/>
    <property type="match status" value="1"/>
</dbReference>
<dbReference type="EMBL" id="FQZM01000013">
    <property type="protein sequence ID" value="SHI85274.1"/>
    <property type="molecule type" value="Genomic_DNA"/>
</dbReference>
<evidence type="ECO:0000256" key="1">
    <source>
        <dbReference type="ARBA" id="ARBA00001933"/>
    </source>
</evidence>
<accession>A0A1M6EIF0</accession>
<dbReference type="InterPro" id="IPR018300">
    <property type="entry name" value="Aminotrans_IV_CS"/>
</dbReference>
<sequence>MNTVICINGQFLPASRAQVPALDQGFLYGYGLFETILVRGGQPVLLEAHLKRLEKGCTALGMALPLLLTELGSLVHQTIKLNDTTDGALRLTLSAGTAPGEAAGNLVISTRPLPYSTPDYQKGFRAGWSSFRRNEQSPLVKFKTLNYLENVLAKKEARERGWDEALFLNTAGYVAEGAVSNIFLVKNGQVITPSPDQGLLPGIMRQVVLETCRRLGIAAQERPVSPHELLDADECFLTNSLMMVMPLVKIYDRPIGSGQPGVVTEEIKMAVRDHIS</sequence>
<dbReference type="SUPFAM" id="SSF56752">
    <property type="entry name" value="D-aminoacid aminotransferase-like PLP-dependent enzymes"/>
    <property type="match status" value="1"/>
</dbReference>
<protein>
    <submittedName>
        <fullName evidence="6">Branched-chain amino acid aminotransferase</fullName>
    </submittedName>
</protein>
<dbReference type="Gene3D" id="3.30.470.10">
    <property type="match status" value="1"/>
</dbReference>
<keyword evidence="7" id="KW-1185">Reference proteome</keyword>